<proteinExistence type="predicted"/>
<dbReference type="EMBL" id="CP126446">
    <property type="protein sequence ID" value="WIF98778.1"/>
    <property type="molecule type" value="Genomic_DNA"/>
</dbReference>
<reference evidence="1 2" key="1">
    <citation type="submission" date="2023-05" db="EMBL/GenBank/DDBJ databases">
        <title>Comparative genomics reveals the evidence of polycyclic aromatic hydrocarbons degradation in moderately halophilic genus Pontibacillus.</title>
        <authorList>
            <person name="Yang H."/>
            <person name="Qian Z."/>
        </authorList>
    </citation>
    <scope>NUCLEOTIDE SEQUENCE [LARGE SCALE GENOMIC DNA]</scope>
    <source>
        <strain evidence="2">HN14</strain>
    </source>
</reference>
<name>A0ABY8UZH2_9BACI</name>
<evidence type="ECO:0000313" key="2">
    <source>
        <dbReference type="Proteomes" id="UP001236652"/>
    </source>
</evidence>
<dbReference type="Proteomes" id="UP001236652">
    <property type="component" value="Chromosome"/>
</dbReference>
<evidence type="ECO:0000313" key="1">
    <source>
        <dbReference type="EMBL" id="WIF98778.1"/>
    </source>
</evidence>
<gene>
    <name evidence="1" type="ORF">QNI29_03755</name>
</gene>
<accession>A0ABY8UZH2</accession>
<organism evidence="1 2">
    <name type="scientific">Pontibacillus chungwhensis</name>
    <dbReference type="NCBI Taxonomy" id="265426"/>
    <lineage>
        <taxon>Bacteria</taxon>
        <taxon>Bacillati</taxon>
        <taxon>Bacillota</taxon>
        <taxon>Bacilli</taxon>
        <taxon>Bacillales</taxon>
        <taxon>Bacillaceae</taxon>
        <taxon>Pontibacillus</taxon>
    </lineage>
</organism>
<keyword evidence="2" id="KW-1185">Reference proteome</keyword>
<sequence>MMKQEPTQLHNSEDFHKKMAVDLFNYVWTFLDLESRTSEQEQTMIHAAHASRYHWEQIGKPVNRVRGDWQISRVYAVCERSEPSLYHAKKCLEVCLEEQIGDFDLAFAYEAMARAYKITGSKTQYEEYKKLALQACEDIQNEKDRDLVLGDLSSI</sequence>
<dbReference type="RefSeq" id="WP_231418547.1">
    <property type="nucleotide sequence ID" value="NZ_CP126446.1"/>
</dbReference>
<protein>
    <submittedName>
        <fullName evidence="1">Uncharacterized protein</fullName>
    </submittedName>
</protein>